<evidence type="ECO:0000313" key="2">
    <source>
        <dbReference type="Proteomes" id="UP000719267"/>
    </source>
</evidence>
<accession>A0ABS6W2N1</accession>
<dbReference type="Proteomes" id="UP000719267">
    <property type="component" value="Unassembled WGS sequence"/>
</dbReference>
<evidence type="ECO:0008006" key="3">
    <source>
        <dbReference type="Google" id="ProtNLM"/>
    </source>
</evidence>
<sequence length="136" mass="16134">MRYLYFLIIAILFSCNGRNIKTLKNDKVKSENLPIEILKCIKNPNKFQEERNNMLIELPKNKNVNYKVENVKTWIGPWVAYVKLTNIKNGTCYKIDQGVPSPYIIFENKLYIPNKYNIFTTEDDLNSLEFTRYDLK</sequence>
<dbReference type="EMBL" id="JAHWDF010000009">
    <property type="protein sequence ID" value="MBW2962116.1"/>
    <property type="molecule type" value="Genomic_DNA"/>
</dbReference>
<proteinExistence type="predicted"/>
<organism evidence="1 2">
    <name type="scientific">Mesonia aestuariivivens</name>
    <dbReference type="NCBI Taxonomy" id="2796128"/>
    <lineage>
        <taxon>Bacteria</taxon>
        <taxon>Pseudomonadati</taxon>
        <taxon>Bacteroidota</taxon>
        <taxon>Flavobacteriia</taxon>
        <taxon>Flavobacteriales</taxon>
        <taxon>Flavobacteriaceae</taxon>
        <taxon>Mesonia</taxon>
    </lineage>
</organism>
<name>A0ABS6W2N1_9FLAO</name>
<dbReference type="RefSeq" id="WP_219040401.1">
    <property type="nucleotide sequence ID" value="NZ_JAHWDF010000009.1"/>
</dbReference>
<gene>
    <name evidence="1" type="ORF">KW502_09925</name>
</gene>
<keyword evidence="2" id="KW-1185">Reference proteome</keyword>
<dbReference type="PROSITE" id="PS51257">
    <property type="entry name" value="PROKAR_LIPOPROTEIN"/>
    <property type="match status" value="1"/>
</dbReference>
<evidence type="ECO:0000313" key="1">
    <source>
        <dbReference type="EMBL" id="MBW2962116.1"/>
    </source>
</evidence>
<protein>
    <recommendedName>
        <fullName evidence="3">Lipoprotein</fullName>
    </recommendedName>
</protein>
<comment type="caution">
    <text evidence="1">The sequence shown here is derived from an EMBL/GenBank/DDBJ whole genome shotgun (WGS) entry which is preliminary data.</text>
</comment>
<reference evidence="1 2" key="1">
    <citation type="submission" date="2021-07" db="EMBL/GenBank/DDBJ databases">
        <title>Mesonia aestuariivivens sp. nov., isolated from a tidal flat.</title>
        <authorList>
            <person name="Kim Y.-O."/>
            <person name="Yoon J.-H."/>
        </authorList>
    </citation>
    <scope>NUCLEOTIDE SEQUENCE [LARGE SCALE GENOMIC DNA]</scope>
    <source>
        <strain evidence="1 2">JHPTF-M18</strain>
    </source>
</reference>